<dbReference type="Pfam" id="PF00084">
    <property type="entry name" value="Sushi"/>
    <property type="match status" value="2"/>
</dbReference>
<comment type="caution">
    <text evidence="9">The sequence shown here is derived from an EMBL/GenBank/DDBJ whole genome shotgun (WGS) entry which is preliminary data.</text>
</comment>
<dbReference type="SMART" id="SM00032">
    <property type="entry name" value="CCP"/>
    <property type="match status" value="2"/>
</dbReference>
<feature type="compositionally biased region" description="Basic and acidic residues" evidence="6">
    <location>
        <begin position="241"/>
        <end position="262"/>
    </location>
</feature>
<dbReference type="AlphaFoldDB" id="A0AAW2HE66"/>
<feature type="region of interest" description="Disordered" evidence="6">
    <location>
        <begin position="228"/>
        <end position="262"/>
    </location>
</feature>
<evidence type="ECO:0000256" key="5">
    <source>
        <dbReference type="PROSITE-ProRule" id="PRU00302"/>
    </source>
</evidence>
<evidence type="ECO:0000313" key="9">
    <source>
        <dbReference type="EMBL" id="KAL0268037.1"/>
    </source>
</evidence>
<dbReference type="CDD" id="cd00033">
    <property type="entry name" value="CCP"/>
    <property type="match status" value="2"/>
</dbReference>
<evidence type="ECO:0000256" key="6">
    <source>
        <dbReference type="SAM" id="MobiDB-lite"/>
    </source>
</evidence>
<keyword evidence="3 5" id="KW-1015">Disulfide bond</keyword>
<feature type="domain" description="Sushi" evidence="8">
    <location>
        <begin position="97"/>
        <end position="158"/>
    </location>
</feature>
<dbReference type="PANTHER" id="PTHR19325:SF575">
    <property type="entry name" value="LOCOMOTION-RELATED PROTEIN HIKARU GENKI"/>
    <property type="match status" value="1"/>
</dbReference>
<dbReference type="EMBL" id="JARGDH010000005">
    <property type="protein sequence ID" value="KAL0268037.1"/>
    <property type="molecule type" value="Genomic_DNA"/>
</dbReference>
<evidence type="ECO:0000256" key="4">
    <source>
        <dbReference type="ARBA" id="ARBA00023180"/>
    </source>
</evidence>
<accession>A0AAW2HE66</accession>
<comment type="caution">
    <text evidence="5">Lacks conserved residue(s) required for the propagation of feature annotation.</text>
</comment>
<reference evidence="9" key="1">
    <citation type="journal article" date="2024" name="Gigascience">
        <title>Chromosome-level genome of the poultry shaft louse Menopon gallinae provides insight into the host-switching and adaptive evolution of parasitic lice.</title>
        <authorList>
            <person name="Xu Y."/>
            <person name="Ma L."/>
            <person name="Liu S."/>
            <person name="Liang Y."/>
            <person name="Liu Q."/>
            <person name="He Z."/>
            <person name="Tian L."/>
            <person name="Duan Y."/>
            <person name="Cai W."/>
            <person name="Li H."/>
            <person name="Song F."/>
        </authorList>
    </citation>
    <scope>NUCLEOTIDE SEQUENCE</scope>
    <source>
        <strain evidence="9">Cailab_2023a</strain>
    </source>
</reference>
<feature type="domain" description="Sushi" evidence="8">
    <location>
        <begin position="43"/>
        <end position="96"/>
    </location>
</feature>
<feature type="compositionally biased region" description="Polar residues" evidence="6">
    <location>
        <begin position="228"/>
        <end position="240"/>
    </location>
</feature>
<feature type="transmembrane region" description="Helical" evidence="7">
    <location>
        <begin position="189"/>
        <end position="215"/>
    </location>
</feature>
<sequence>MMCCRVSVSHDKDYEREWLSRNSSNQIEAICPPERIGSWSDSSACGEPEESVGSKVTVIEDTAIYTCLPGYRLVDPPNRTCEQGGHWTGHSPQCRAISCGHPPQVENAEVDLINRSTTWNSIAMYSCKAGYYFPHGSKYSILCLENGAWESVNLTCLQDDESKHQLAVKSRDEFRGGSNGNGESRSLHVIVLAGILSSLLLTVTVAVTLICRCVCRHRYRNRYNTAQSSSNDLLSGQSKKGQGDEADTPHSEQAEARSFDSAIDRRQAGGEVGLGMDILTADIGPSTSSEILGLHVPRQLPRSSKIPEIKEEEYCKISEEFDCIRYSLGSDFQQYWGNDFIDRQNKSLSASNVPFTHFKITSNI</sequence>
<evidence type="ECO:0000256" key="7">
    <source>
        <dbReference type="SAM" id="Phobius"/>
    </source>
</evidence>
<dbReference type="PROSITE" id="PS50923">
    <property type="entry name" value="SUSHI"/>
    <property type="match status" value="2"/>
</dbReference>
<dbReference type="SUPFAM" id="SSF57535">
    <property type="entry name" value="Complement control module/SCR domain"/>
    <property type="match status" value="2"/>
</dbReference>
<keyword evidence="7" id="KW-0472">Membrane</keyword>
<keyword evidence="7" id="KW-1133">Transmembrane helix</keyword>
<dbReference type="InterPro" id="IPR050350">
    <property type="entry name" value="Compl-Cell_Adhes-Reg"/>
</dbReference>
<dbReference type="InterPro" id="IPR035976">
    <property type="entry name" value="Sushi/SCR/CCP_sf"/>
</dbReference>
<dbReference type="InterPro" id="IPR000436">
    <property type="entry name" value="Sushi_SCR_CCP_dom"/>
</dbReference>
<evidence type="ECO:0000259" key="8">
    <source>
        <dbReference type="PROSITE" id="PS50923"/>
    </source>
</evidence>
<gene>
    <name evidence="9" type="ORF">PYX00_010122</name>
</gene>
<protein>
    <recommendedName>
        <fullName evidence="8">Sushi domain-containing protein</fullName>
    </recommendedName>
</protein>
<feature type="disulfide bond" evidence="5">
    <location>
        <begin position="67"/>
        <end position="94"/>
    </location>
</feature>
<keyword evidence="1 5" id="KW-0768">Sushi</keyword>
<keyword evidence="7" id="KW-0812">Transmembrane</keyword>
<dbReference type="PANTHER" id="PTHR19325">
    <property type="entry name" value="COMPLEMENT COMPONENT-RELATED SUSHI DOMAIN-CONTAINING"/>
    <property type="match status" value="1"/>
</dbReference>
<keyword evidence="2" id="KW-0677">Repeat</keyword>
<name>A0AAW2HE66_9NEOP</name>
<dbReference type="Gene3D" id="2.10.70.10">
    <property type="entry name" value="Complement Module, domain 1"/>
    <property type="match status" value="2"/>
</dbReference>
<keyword evidence="4" id="KW-0325">Glycoprotein</keyword>
<evidence type="ECO:0000256" key="3">
    <source>
        <dbReference type="ARBA" id="ARBA00023157"/>
    </source>
</evidence>
<proteinExistence type="predicted"/>
<evidence type="ECO:0000256" key="2">
    <source>
        <dbReference type="ARBA" id="ARBA00022737"/>
    </source>
</evidence>
<organism evidence="9">
    <name type="scientific">Menopon gallinae</name>
    <name type="common">poultry shaft louse</name>
    <dbReference type="NCBI Taxonomy" id="328185"/>
    <lineage>
        <taxon>Eukaryota</taxon>
        <taxon>Metazoa</taxon>
        <taxon>Ecdysozoa</taxon>
        <taxon>Arthropoda</taxon>
        <taxon>Hexapoda</taxon>
        <taxon>Insecta</taxon>
        <taxon>Pterygota</taxon>
        <taxon>Neoptera</taxon>
        <taxon>Paraneoptera</taxon>
        <taxon>Psocodea</taxon>
        <taxon>Troctomorpha</taxon>
        <taxon>Phthiraptera</taxon>
        <taxon>Amblycera</taxon>
        <taxon>Menoponidae</taxon>
        <taxon>Menopon</taxon>
    </lineage>
</organism>
<evidence type="ECO:0000256" key="1">
    <source>
        <dbReference type="ARBA" id="ARBA00022659"/>
    </source>
</evidence>